<protein>
    <submittedName>
        <fullName evidence="1">Uncharacterized protein</fullName>
    </submittedName>
</protein>
<proteinExistence type="predicted"/>
<dbReference type="Proteomes" id="UP001234178">
    <property type="component" value="Unassembled WGS sequence"/>
</dbReference>
<sequence length="107" mass="12093">MHKRKACIVQPKIHSPRKLLTACPSFDFHSYLGNGATVGARATKTTERSLKFSTTSSYLMGEKEMKTKKVLPRQKRERFAPTSVLYCPGTSQGLWNTEKEMNNQKNG</sequence>
<evidence type="ECO:0000313" key="1">
    <source>
        <dbReference type="EMBL" id="KAK4002575.1"/>
    </source>
</evidence>
<keyword evidence="2" id="KW-1185">Reference proteome</keyword>
<evidence type="ECO:0000313" key="2">
    <source>
        <dbReference type="Proteomes" id="UP001234178"/>
    </source>
</evidence>
<reference evidence="1 2" key="1">
    <citation type="journal article" date="2023" name="Nucleic Acids Res.">
        <title>The hologenome of Daphnia magna reveals possible DNA methylation and microbiome-mediated evolution of the host genome.</title>
        <authorList>
            <person name="Chaturvedi A."/>
            <person name="Li X."/>
            <person name="Dhandapani V."/>
            <person name="Marshall H."/>
            <person name="Kissane S."/>
            <person name="Cuenca-Cambronero M."/>
            <person name="Asole G."/>
            <person name="Calvet F."/>
            <person name="Ruiz-Romero M."/>
            <person name="Marangio P."/>
            <person name="Guigo R."/>
            <person name="Rago D."/>
            <person name="Mirbahai L."/>
            <person name="Eastwood N."/>
            <person name="Colbourne J.K."/>
            <person name="Zhou J."/>
            <person name="Mallon E."/>
            <person name="Orsini L."/>
        </authorList>
    </citation>
    <scope>NUCLEOTIDE SEQUENCE [LARGE SCALE GENOMIC DNA]</scope>
    <source>
        <strain evidence="1">LRV0_1</strain>
    </source>
</reference>
<comment type="caution">
    <text evidence="1">The sequence shown here is derived from an EMBL/GenBank/DDBJ whole genome shotgun (WGS) entry which is preliminary data.</text>
</comment>
<name>A0ABQ9YQ05_9CRUS</name>
<gene>
    <name evidence="1" type="ORF">OUZ56_004389</name>
</gene>
<accession>A0ABQ9YQ05</accession>
<organism evidence="1 2">
    <name type="scientific">Daphnia magna</name>
    <dbReference type="NCBI Taxonomy" id="35525"/>
    <lineage>
        <taxon>Eukaryota</taxon>
        <taxon>Metazoa</taxon>
        <taxon>Ecdysozoa</taxon>
        <taxon>Arthropoda</taxon>
        <taxon>Crustacea</taxon>
        <taxon>Branchiopoda</taxon>
        <taxon>Diplostraca</taxon>
        <taxon>Cladocera</taxon>
        <taxon>Anomopoda</taxon>
        <taxon>Daphniidae</taxon>
        <taxon>Daphnia</taxon>
    </lineage>
</organism>
<dbReference type="EMBL" id="JAOYFB010000001">
    <property type="protein sequence ID" value="KAK4002575.1"/>
    <property type="molecule type" value="Genomic_DNA"/>
</dbReference>